<feature type="region of interest" description="Disordered" evidence="1">
    <location>
        <begin position="173"/>
        <end position="198"/>
    </location>
</feature>
<feature type="region of interest" description="Disordered" evidence="1">
    <location>
        <begin position="1"/>
        <end position="56"/>
    </location>
</feature>
<organism evidence="2 3">
    <name type="scientific">Triticum urartu</name>
    <name type="common">Red wild einkorn</name>
    <name type="synonym">Crithodium urartu</name>
    <dbReference type="NCBI Taxonomy" id="4572"/>
    <lineage>
        <taxon>Eukaryota</taxon>
        <taxon>Viridiplantae</taxon>
        <taxon>Streptophyta</taxon>
        <taxon>Embryophyta</taxon>
        <taxon>Tracheophyta</taxon>
        <taxon>Spermatophyta</taxon>
        <taxon>Magnoliopsida</taxon>
        <taxon>Liliopsida</taxon>
        <taxon>Poales</taxon>
        <taxon>Poaceae</taxon>
        <taxon>BOP clade</taxon>
        <taxon>Pooideae</taxon>
        <taxon>Triticodae</taxon>
        <taxon>Triticeae</taxon>
        <taxon>Triticinae</taxon>
        <taxon>Triticum</taxon>
    </lineage>
</organism>
<feature type="compositionally biased region" description="Low complexity" evidence="1">
    <location>
        <begin position="1"/>
        <end position="20"/>
    </location>
</feature>
<evidence type="ECO:0000256" key="1">
    <source>
        <dbReference type="SAM" id="MobiDB-lite"/>
    </source>
</evidence>
<reference evidence="2" key="2">
    <citation type="submission" date="2018-03" db="EMBL/GenBank/DDBJ databases">
        <title>The Triticum urartu genome reveals the dynamic nature of wheat genome evolution.</title>
        <authorList>
            <person name="Ling H."/>
            <person name="Ma B."/>
            <person name="Shi X."/>
            <person name="Liu H."/>
            <person name="Dong L."/>
            <person name="Sun H."/>
            <person name="Cao Y."/>
            <person name="Gao Q."/>
            <person name="Zheng S."/>
            <person name="Li Y."/>
            <person name="Yu Y."/>
            <person name="Du H."/>
            <person name="Qi M."/>
            <person name="Li Y."/>
            <person name="Yu H."/>
            <person name="Cui Y."/>
            <person name="Wang N."/>
            <person name="Chen C."/>
            <person name="Wu H."/>
            <person name="Zhao Y."/>
            <person name="Zhang J."/>
            <person name="Li Y."/>
            <person name="Zhou W."/>
            <person name="Zhang B."/>
            <person name="Hu W."/>
            <person name="Eijk M."/>
            <person name="Tang J."/>
            <person name="Witsenboer H."/>
            <person name="Zhao S."/>
            <person name="Li Z."/>
            <person name="Zhang A."/>
            <person name="Wang D."/>
            <person name="Liang C."/>
        </authorList>
    </citation>
    <scope>NUCLEOTIDE SEQUENCE [LARGE SCALE GENOMIC DNA]</scope>
    <source>
        <strain evidence="2">cv. G1812</strain>
    </source>
</reference>
<dbReference type="Gramene" id="TuG1812G0500001110.01.T01">
    <property type="protein sequence ID" value="TuG1812G0500001110.01.T01.cds418102"/>
    <property type="gene ID" value="TuG1812G0500001110.01"/>
</dbReference>
<accession>A0A8R7QBG8</accession>
<keyword evidence="3" id="KW-1185">Reference proteome</keyword>
<reference evidence="2" key="3">
    <citation type="submission" date="2022-06" db="UniProtKB">
        <authorList>
            <consortium name="EnsemblPlants"/>
        </authorList>
    </citation>
    <scope>IDENTIFICATION</scope>
</reference>
<dbReference type="AlphaFoldDB" id="A0A8R7QBG8"/>
<protein>
    <submittedName>
        <fullName evidence="2">Uncharacterized protein</fullName>
    </submittedName>
</protein>
<evidence type="ECO:0000313" key="3">
    <source>
        <dbReference type="Proteomes" id="UP000015106"/>
    </source>
</evidence>
<dbReference type="Proteomes" id="UP000015106">
    <property type="component" value="Chromosome 5"/>
</dbReference>
<proteinExistence type="predicted"/>
<sequence>MRTTRAVAPPSPPSLRAARPTRNESRLPRLLLLPAGAAPTPPPHSRRHPDSSTSWSASSHLLFVTPTTYSGHTSPNSAAGHCPTTSTASCCCRPCSRGPLHLLQSRPLPLPPTTSLRRWPAGEPDPHATRATVSHLRPPRYQLPLPAPPNPWPLAPPPQLRGGRRLRWLSVHGFGRPPTTGPRAVSSSGEISDGLRRDLLHPLPSCELA</sequence>
<evidence type="ECO:0000313" key="2">
    <source>
        <dbReference type="EnsemblPlants" id="TuG1812G0500001110.01.T01.cds418102"/>
    </source>
</evidence>
<name>A0A8R7QBG8_TRIUA</name>
<dbReference type="EnsemblPlants" id="TuG1812G0500001110.01.T01">
    <property type="protein sequence ID" value="TuG1812G0500001110.01.T01.cds418102"/>
    <property type="gene ID" value="TuG1812G0500001110.01"/>
</dbReference>
<reference evidence="3" key="1">
    <citation type="journal article" date="2013" name="Nature">
        <title>Draft genome of the wheat A-genome progenitor Triticum urartu.</title>
        <authorList>
            <person name="Ling H.Q."/>
            <person name="Zhao S."/>
            <person name="Liu D."/>
            <person name="Wang J."/>
            <person name="Sun H."/>
            <person name="Zhang C."/>
            <person name="Fan H."/>
            <person name="Li D."/>
            <person name="Dong L."/>
            <person name="Tao Y."/>
            <person name="Gao C."/>
            <person name="Wu H."/>
            <person name="Li Y."/>
            <person name="Cui Y."/>
            <person name="Guo X."/>
            <person name="Zheng S."/>
            <person name="Wang B."/>
            <person name="Yu K."/>
            <person name="Liang Q."/>
            <person name="Yang W."/>
            <person name="Lou X."/>
            <person name="Chen J."/>
            <person name="Feng M."/>
            <person name="Jian J."/>
            <person name="Zhang X."/>
            <person name="Luo G."/>
            <person name="Jiang Y."/>
            <person name="Liu J."/>
            <person name="Wang Z."/>
            <person name="Sha Y."/>
            <person name="Zhang B."/>
            <person name="Wu H."/>
            <person name="Tang D."/>
            <person name="Shen Q."/>
            <person name="Xue P."/>
            <person name="Zou S."/>
            <person name="Wang X."/>
            <person name="Liu X."/>
            <person name="Wang F."/>
            <person name="Yang Y."/>
            <person name="An X."/>
            <person name="Dong Z."/>
            <person name="Zhang K."/>
            <person name="Zhang X."/>
            <person name="Luo M.C."/>
            <person name="Dvorak J."/>
            <person name="Tong Y."/>
            <person name="Wang J."/>
            <person name="Yang H."/>
            <person name="Li Z."/>
            <person name="Wang D."/>
            <person name="Zhang A."/>
            <person name="Wang J."/>
        </authorList>
    </citation>
    <scope>NUCLEOTIDE SEQUENCE</scope>
    <source>
        <strain evidence="3">cv. G1812</strain>
    </source>
</reference>
<feature type="compositionally biased region" description="Low complexity" evidence="1">
    <location>
        <begin position="28"/>
        <end position="38"/>
    </location>
</feature>